<evidence type="ECO:0000259" key="5">
    <source>
        <dbReference type="Pfam" id="PF01420"/>
    </source>
</evidence>
<feature type="coiled-coil region" evidence="4">
    <location>
        <begin position="403"/>
        <end position="430"/>
    </location>
</feature>
<dbReference type="PANTHER" id="PTHR43140">
    <property type="entry name" value="TYPE-1 RESTRICTION ENZYME ECOKI SPECIFICITY PROTEIN"/>
    <property type="match status" value="1"/>
</dbReference>
<dbReference type="CDD" id="cd17282">
    <property type="entry name" value="RMtype1_S_Eco16444ORF1681_TRD1-CR1_like"/>
    <property type="match status" value="1"/>
</dbReference>
<dbReference type="InterPro" id="IPR044946">
    <property type="entry name" value="Restrct_endonuc_typeI_TRD_sf"/>
</dbReference>
<reference evidence="6 7" key="1">
    <citation type="submission" date="2016-01" db="EMBL/GenBank/DDBJ databases">
        <authorList>
            <person name="Manzoor S."/>
        </authorList>
    </citation>
    <scope>NUCLEOTIDE SEQUENCE [LARGE SCALE GENOMIC DNA]</scope>
    <source>
        <strain evidence="6">Methanoculleus sp MAB1</strain>
    </source>
</reference>
<keyword evidence="2" id="KW-0680">Restriction system</keyword>
<keyword evidence="4" id="KW-0175">Coiled coil</keyword>
<dbReference type="GO" id="GO:0009307">
    <property type="term" value="P:DNA restriction-modification system"/>
    <property type="evidence" value="ECO:0007669"/>
    <property type="project" value="UniProtKB-KW"/>
</dbReference>
<dbReference type="Proteomes" id="UP000069850">
    <property type="component" value="Chromosome 1"/>
</dbReference>
<dbReference type="RefSeq" id="WP_062264136.1">
    <property type="nucleotide sequence ID" value="NZ_LT158599.1"/>
</dbReference>
<dbReference type="EMBL" id="LT158599">
    <property type="protein sequence ID" value="CVK33261.1"/>
    <property type="molecule type" value="Genomic_DNA"/>
</dbReference>
<dbReference type="SUPFAM" id="SSF116734">
    <property type="entry name" value="DNA methylase specificity domain"/>
    <property type="match status" value="2"/>
</dbReference>
<evidence type="ECO:0000313" key="6">
    <source>
        <dbReference type="EMBL" id="CVK33261.1"/>
    </source>
</evidence>
<feature type="domain" description="Type I restriction modification DNA specificity" evidence="5">
    <location>
        <begin position="8"/>
        <end position="159"/>
    </location>
</feature>
<feature type="domain" description="Type I restriction modification DNA specificity" evidence="5">
    <location>
        <begin position="266"/>
        <end position="416"/>
    </location>
</feature>
<comment type="similarity">
    <text evidence="1">Belongs to the type-I restriction system S methylase family.</text>
</comment>
<evidence type="ECO:0000256" key="3">
    <source>
        <dbReference type="ARBA" id="ARBA00023125"/>
    </source>
</evidence>
<dbReference type="GO" id="GO:0003677">
    <property type="term" value="F:DNA binding"/>
    <property type="evidence" value="ECO:0007669"/>
    <property type="project" value="UniProtKB-KW"/>
</dbReference>
<dbReference type="PANTHER" id="PTHR43140:SF1">
    <property type="entry name" value="TYPE I RESTRICTION ENZYME ECOKI SPECIFICITY SUBUNIT"/>
    <property type="match status" value="1"/>
</dbReference>
<dbReference type="KEGG" id="mema:MMAB1_2048"/>
<dbReference type="Pfam" id="PF01420">
    <property type="entry name" value="Methylase_S"/>
    <property type="match status" value="2"/>
</dbReference>
<dbReference type="GeneID" id="27137776"/>
<gene>
    <name evidence="6" type="ORF">MMAB1_2048</name>
</gene>
<sequence length="483" mass="54275">MPERSEVPEGWERTSLKDVLTINYGKGLKKDDRVGETYSVYGSNGVVGHHREAITEGPTIIIGRKGSVGEVNYSPQPCWPIDTTYYVDSFSEMNVSFIFYLLKTLQLAKFDTSTAIPGINRNDIYSQEIPLPPLAEQHRIVAAIEALFARLDAANARLERVPGILKQFRQSVLATACDGRLTEDWRAENPEVHVLIDTLNEICGSKQRRYKDEPEESEKYQNEKFQNLKTLKSDCGSDRSVRIPEHWTWLLLPTIGHMHRGTSKHRPRNDPSLFGGDYPFIQTGEIAQSKGRIVSHSNTYNEKGLAQSKLWPKGTVCITIAANIANSAILTYPACFPDSVVGIIPTKDVCTSEYLEYFFRTVKDNLSQFAPATAQKNINIGILNDVAIPLPPFREQHEIVRRVDALFALADRIEAKVAAAREKTETMRQSILAQAFSGRLVPTEAELARQEGREYEPASVLLERIRSEKKEKKGRKGVQSTLV</sequence>
<dbReference type="CDD" id="cd17267">
    <property type="entry name" value="RMtype1_S_EcoAO83I-TRD1-CR1_like"/>
    <property type="match status" value="1"/>
</dbReference>
<accession>A0A0X3BMQ0</accession>
<keyword evidence="3" id="KW-0238">DNA-binding</keyword>
<dbReference type="REBASE" id="145525">
    <property type="entry name" value="S.MspMAB1ORF2047P"/>
</dbReference>
<proteinExistence type="inferred from homology"/>
<protein>
    <submittedName>
        <fullName evidence="6">Type I restriction-modification system specificity subunit</fullName>
    </submittedName>
</protein>
<dbReference type="Gene3D" id="3.90.220.20">
    <property type="entry name" value="DNA methylase specificity domains"/>
    <property type="match status" value="2"/>
</dbReference>
<dbReference type="AlphaFoldDB" id="A0A0X3BMQ0"/>
<name>A0A0X3BMQ0_9EURY</name>
<dbReference type="InterPro" id="IPR000055">
    <property type="entry name" value="Restrct_endonuc_typeI_TRD"/>
</dbReference>
<dbReference type="OrthoDB" id="112119at2157"/>
<evidence type="ECO:0000313" key="7">
    <source>
        <dbReference type="Proteomes" id="UP000069850"/>
    </source>
</evidence>
<organism evidence="6 7">
    <name type="scientific">Methanoculleus bourgensis</name>
    <dbReference type="NCBI Taxonomy" id="83986"/>
    <lineage>
        <taxon>Archaea</taxon>
        <taxon>Methanobacteriati</taxon>
        <taxon>Methanobacteriota</taxon>
        <taxon>Stenosarchaea group</taxon>
        <taxon>Methanomicrobia</taxon>
        <taxon>Methanomicrobiales</taxon>
        <taxon>Methanomicrobiaceae</taxon>
        <taxon>Methanoculleus</taxon>
    </lineage>
</organism>
<evidence type="ECO:0000256" key="1">
    <source>
        <dbReference type="ARBA" id="ARBA00010923"/>
    </source>
</evidence>
<evidence type="ECO:0000256" key="4">
    <source>
        <dbReference type="SAM" id="Coils"/>
    </source>
</evidence>
<evidence type="ECO:0000256" key="2">
    <source>
        <dbReference type="ARBA" id="ARBA00022747"/>
    </source>
</evidence>
<dbReference type="InterPro" id="IPR051212">
    <property type="entry name" value="Type-I_RE_S_subunit"/>
</dbReference>